<reference evidence="1 2" key="1">
    <citation type="submission" date="2014-06" db="EMBL/GenBank/DDBJ databases">
        <title>Evolutionary Origins and Diversification of the Mycorrhizal Mutualists.</title>
        <authorList>
            <consortium name="DOE Joint Genome Institute"/>
            <consortium name="Mycorrhizal Genomics Consortium"/>
            <person name="Kohler A."/>
            <person name="Kuo A."/>
            <person name="Nagy L.G."/>
            <person name="Floudas D."/>
            <person name="Copeland A."/>
            <person name="Barry K.W."/>
            <person name="Cichocki N."/>
            <person name="Veneault-Fourrey C."/>
            <person name="LaButti K."/>
            <person name="Lindquist E.A."/>
            <person name="Lipzen A."/>
            <person name="Lundell T."/>
            <person name="Morin E."/>
            <person name="Murat C."/>
            <person name="Riley R."/>
            <person name="Ohm R."/>
            <person name="Sun H."/>
            <person name="Tunlid A."/>
            <person name="Henrissat B."/>
            <person name="Grigoriev I.V."/>
            <person name="Hibbett D.S."/>
            <person name="Martin F."/>
        </authorList>
    </citation>
    <scope>NUCLEOTIDE SEQUENCE [LARGE SCALE GENOMIC DNA]</scope>
    <source>
        <strain evidence="1 2">SS14</strain>
    </source>
</reference>
<accession>A0A0C9VQW6</accession>
<evidence type="ECO:0000313" key="1">
    <source>
        <dbReference type="EMBL" id="KIJ40685.1"/>
    </source>
</evidence>
<dbReference type="OrthoDB" id="3267490at2759"/>
<dbReference type="Proteomes" id="UP000054279">
    <property type="component" value="Unassembled WGS sequence"/>
</dbReference>
<gene>
    <name evidence="1" type="ORF">M422DRAFT_256380</name>
</gene>
<name>A0A0C9VQW6_SPHS4</name>
<dbReference type="AlphaFoldDB" id="A0A0C9VQW6"/>
<dbReference type="HOGENOM" id="CLU_2559798_0_0_1"/>
<keyword evidence="2" id="KW-1185">Reference proteome</keyword>
<evidence type="ECO:0000313" key="2">
    <source>
        <dbReference type="Proteomes" id="UP000054279"/>
    </source>
</evidence>
<proteinExistence type="predicted"/>
<sequence length="82" mass="9802">MVLYPARFKRAKQEQPNMVFKWRTEIEEAQAQQHDLQLEKKNLEEHHYATISLVTPIRRLLDEILGTVLLFIIPGVFKWEDL</sequence>
<dbReference type="EMBL" id="KN837142">
    <property type="protein sequence ID" value="KIJ40685.1"/>
    <property type="molecule type" value="Genomic_DNA"/>
</dbReference>
<protein>
    <submittedName>
        <fullName evidence="1">Uncharacterized protein</fullName>
    </submittedName>
</protein>
<organism evidence="1 2">
    <name type="scientific">Sphaerobolus stellatus (strain SS14)</name>
    <dbReference type="NCBI Taxonomy" id="990650"/>
    <lineage>
        <taxon>Eukaryota</taxon>
        <taxon>Fungi</taxon>
        <taxon>Dikarya</taxon>
        <taxon>Basidiomycota</taxon>
        <taxon>Agaricomycotina</taxon>
        <taxon>Agaricomycetes</taxon>
        <taxon>Phallomycetidae</taxon>
        <taxon>Geastrales</taxon>
        <taxon>Sphaerobolaceae</taxon>
        <taxon>Sphaerobolus</taxon>
    </lineage>
</organism>